<name>A0A8B6FBS3_MYTGA</name>
<reference evidence="1" key="1">
    <citation type="submission" date="2018-11" db="EMBL/GenBank/DDBJ databases">
        <authorList>
            <person name="Alioto T."/>
            <person name="Alioto T."/>
        </authorList>
    </citation>
    <scope>NUCLEOTIDE SEQUENCE</scope>
</reference>
<gene>
    <name evidence="1" type="ORF">MGAL_10B029544</name>
</gene>
<dbReference type="OrthoDB" id="6411872at2759"/>
<accession>A0A8B6FBS3</accession>
<dbReference type="EMBL" id="UYJE01006645">
    <property type="protein sequence ID" value="VDI47709.1"/>
    <property type="molecule type" value="Genomic_DNA"/>
</dbReference>
<keyword evidence="2" id="KW-1185">Reference proteome</keyword>
<comment type="caution">
    <text evidence="1">The sequence shown here is derived from an EMBL/GenBank/DDBJ whole genome shotgun (WGS) entry which is preliminary data.</text>
</comment>
<dbReference type="Gene3D" id="3.40.50.300">
    <property type="entry name" value="P-loop containing nucleotide triphosphate hydrolases"/>
    <property type="match status" value="1"/>
</dbReference>
<dbReference type="SUPFAM" id="SSF52540">
    <property type="entry name" value="P-loop containing nucleoside triphosphate hydrolases"/>
    <property type="match status" value="1"/>
</dbReference>
<evidence type="ECO:0008006" key="3">
    <source>
        <dbReference type="Google" id="ProtNLM"/>
    </source>
</evidence>
<proteinExistence type="predicted"/>
<protein>
    <recommendedName>
        <fullName evidence="3">AAA+ ATPase domain-containing protein</fullName>
    </recommendedName>
</protein>
<evidence type="ECO:0000313" key="2">
    <source>
        <dbReference type="Proteomes" id="UP000596742"/>
    </source>
</evidence>
<dbReference type="AlphaFoldDB" id="A0A8B6FBS3"/>
<organism evidence="1 2">
    <name type="scientific">Mytilus galloprovincialis</name>
    <name type="common">Mediterranean mussel</name>
    <dbReference type="NCBI Taxonomy" id="29158"/>
    <lineage>
        <taxon>Eukaryota</taxon>
        <taxon>Metazoa</taxon>
        <taxon>Spiralia</taxon>
        <taxon>Lophotrochozoa</taxon>
        <taxon>Mollusca</taxon>
        <taxon>Bivalvia</taxon>
        <taxon>Autobranchia</taxon>
        <taxon>Pteriomorphia</taxon>
        <taxon>Mytilida</taxon>
        <taxon>Mytiloidea</taxon>
        <taxon>Mytilidae</taxon>
        <taxon>Mytilinae</taxon>
        <taxon>Mytilus</taxon>
    </lineage>
</organism>
<dbReference type="InterPro" id="IPR027417">
    <property type="entry name" value="P-loop_NTPase"/>
</dbReference>
<dbReference type="Proteomes" id="UP000596742">
    <property type="component" value="Unassembled WGS sequence"/>
</dbReference>
<sequence>MTQFPRAYIVNSDRVDQQGEHWLAIVFKNKSQGMFFDSFGNPPEYYGEELKLYLDSNVTKYECFNVKVQPKNSSRCDTVMETSTTILPFQTPCTFMVSGATQSGKTTFVMKLLKHASTMFKIPPVRIIYCYTEYQTSLGQAENTIPNFILHEGLPSRTDIVEWTDPEEHTVIILDDMMRLISKSDDALHLVTVLSHHRNCSVIYITQNLFEKGTHFRSISLNIHIFVLMVNNRDKKQLLVFASQAFPGEVKYFKEAYEKAIRSVSFGGYLICDLSPYTDKRYRLRSSIFPTDDATIVYAPK</sequence>
<evidence type="ECO:0000313" key="1">
    <source>
        <dbReference type="EMBL" id="VDI47709.1"/>
    </source>
</evidence>